<dbReference type="PANTHER" id="PTHR11703">
    <property type="entry name" value="DEOXYHYPUSINE SYNTHASE"/>
    <property type="match status" value="1"/>
</dbReference>
<dbReference type="SUPFAM" id="SSF52467">
    <property type="entry name" value="DHS-like NAD/FAD-binding domain"/>
    <property type="match status" value="1"/>
</dbReference>
<sequence length="100" mass="10800">MATHSSAPAGATDAVLKPSEPVPAGVQEVQGIDFNQYAARSITVDELVGGYATMGFQATAVGEAVRIINGMCQHQHQHQHQVRRQTVRAPLRPRHAPNQH</sequence>
<evidence type="ECO:0000256" key="2">
    <source>
        <dbReference type="ARBA" id="ARBA00002823"/>
    </source>
</evidence>
<name>R0KJM8_EXST2</name>
<dbReference type="Proteomes" id="UP000016935">
    <property type="component" value="Unassembled WGS sequence"/>
</dbReference>
<proteinExistence type="inferred from homology"/>
<evidence type="ECO:0000256" key="1">
    <source>
        <dbReference type="ARBA" id="ARBA00000952"/>
    </source>
</evidence>
<dbReference type="STRING" id="671987.R0KJM8"/>
<dbReference type="GO" id="GO:0034038">
    <property type="term" value="F:deoxyhypusine synthase activity"/>
    <property type="evidence" value="ECO:0007669"/>
    <property type="project" value="UniProtKB-EC"/>
</dbReference>
<keyword evidence="6" id="KW-0520">NAD</keyword>
<comment type="catalytic activity">
    <reaction evidence="1">
        <text>[eIF5A protein]-L-lysine + spermidine = [eIF5A protein]-deoxyhypusine + propane-1,3-diamine</text>
        <dbReference type="Rhea" id="RHEA:33299"/>
        <dbReference type="Rhea" id="RHEA-COMP:10143"/>
        <dbReference type="Rhea" id="RHEA-COMP:10144"/>
        <dbReference type="ChEBI" id="CHEBI:29969"/>
        <dbReference type="ChEBI" id="CHEBI:57484"/>
        <dbReference type="ChEBI" id="CHEBI:57834"/>
        <dbReference type="ChEBI" id="CHEBI:82657"/>
        <dbReference type="EC" id="2.5.1.46"/>
    </reaction>
</comment>
<evidence type="ECO:0000313" key="8">
    <source>
        <dbReference type="EMBL" id="EOA89389.1"/>
    </source>
</evidence>
<evidence type="ECO:0000256" key="4">
    <source>
        <dbReference type="ARBA" id="ARBA00009892"/>
    </source>
</evidence>
<evidence type="ECO:0000256" key="5">
    <source>
        <dbReference type="ARBA" id="ARBA00012683"/>
    </source>
</evidence>
<reference evidence="8 9" key="1">
    <citation type="journal article" date="2012" name="PLoS Pathog.">
        <title>Diverse lifestyles and strategies of plant pathogenesis encoded in the genomes of eighteen Dothideomycetes fungi.</title>
        <authorList>
            <person name="Ohm R.A."/>
            <person name="Feau N."/>
            <person name="Henrissat B."/>
            <person name="Schoch C.L."/>
            <person name="Horwitz B.A."/>
            <person name="Barry K.W."/>
            <person name="Condon B.J."/>
            <person name="Copeland A.C."/>
            <person name="Dhillon B."/>
            <person name="Glaser F."/>
            <person name="Hesse C.N."/>
            <person name="Kosti I."/>
            <person name="LaButti K."/>
            <person name="Lindquist E.A."/>
            <person name="Lucas S."/>
            <person name="Salamov A.A."/>
            <person name="Bradshaw R.E."/>
            <person name="Ciuffetti L."/>
            <person name="Hamelin R.C."/>
            <person name="Kema G.H.J."/>
            <person name="Lawrence C."/>
            <person name="Scott J.A."/>
            <person name="Spatafora J.W."/>
            <person name="Turgeon B.G."/>
            <person name="de Wit P.J.G.M."/>
            <person name="Zhong S."/>
            <person name="Goodwin S.B."/>
            <person name="Grigoriev I.V."/>
        </authorList>
    </citation>
    <scope>NUCLEOTIDE SEQUENCE [LARGE SCALE GENOMIC DNA]</scope>
    <source>
        <strain evidence="9">28A</strain>
    </source>
</reference>
<evidence type="ECO:0000256" key="7">
    <source>
        <dbReference type="SAM" id="MobiDB-lite"/>
    </source>
</evidence>
<feature type="region of interest" description="Disordered" evidence="7">
    <location>
        <begin position="76"/>
        <end position="100"/>
    </location>
</feature>
<dbReference type="InterPro" id="IPR036982">
    <property type="entry name" value="Deoxyhypusine_synthase_sf"/>
</dbReference>
<accession>R0KJM8</accession>
<evidence type="ECO:0000256" key="3">
    <source>
        <dbReference type="ARBA" id="ARBA00005041"/>
    </source>
</evidence>
<comment type="pathway">
    <text evidence="3">Protein modification; eIF5A hypusination.</text>
</comment>
<dbReference type="EMBL" id="KB908515">
    <property type="protein sequence ID" value="EOA89389.1"/>
    <property type="molecule type" value="Genomic_DNA"/>
</dbReference>
<dbReference type="AlphaFoldDB" id="R0KJM8"/>
<dbReference type="GeneID" id="19403039"/>
<comment type="similarity">
    <text evidence="4">Belongs to the deoxyhypusine synthase family.</text>
</comment>
<dbReference type="HOGENOM" id="CLU_2307805_0_0_1"/>
<dbReference type="OrthoDB" id="294378at2759"/>
<reference evidence="8 9" key="2">
    <citation type="journal article" date="2013" name="PLoS Genet.">
        <title>Comparative genome structure, secondary metabolite, and effector coding capacity across Cochliobolus pathogens.</title>
        <authorList>
            <person name="Condon B.J."/>
            <person name="Leng Y."/>
            <person name="Wu D."/>
            <person name="Bushley K.E."/>
            <person name="Ohm R.A."/>
            <person name="Otillar R."/>
            <person name="Martin J."/>
            <person name="Schackwitz W."/>
            <person name="Grimwood J."/>
            <person name="MohdZainudin N."/>
            <person name="Xue C."/>
            <person name="Wang R."/>
            <person name="Manning V.A."/>
            <person name="Dhillon B."/>
            <person name="Tu Z.J."/>
            <person name="Steffenson B.J."/>
            <person name="Salamov A."/>
            <person name="Sun H."/>
            <person name="Lowry S."/>
            <person name="LaButti K."/>
            <person name="Han J."/>
            <person name="Copeland A."/>
            <person name="Lindquist E."/>
            <person name="Barry K."/>
            <person name="Schmutz J."/>
            <person name="Baker S.E."/>
            <person name="Ciuffetti L.M."/>
            <person name="Grigoriev I.V."/>
            <person name="Zhong S."/>
            <person name="Turgeon B.G."/>
        </authorList>
    </citation>
    <scope>NUCLEOTIDE SEQUENCE [LARGE SCALE GENOMIC DNA]</scope>
    <source>
        <strain evidence="9">28A</strain>
    </source>
</reference>
<feature type="region of interest" description="Disordered" evidence="7">
    <location>
        <begin position="1"/>
        <end position="22"/>
    </location>
</feature>
<comment type="function">
    <text evidence="2">Catalyzes the NAD-dependent oxidative cleavage of spermidine and the subsequent transfer of the butylamine moiety of spermidine to the epsilon-amino group of a specific lysine residue of the eIF-5A precursor protein to form the intermediate deoxyhypusine residue.</text>
</comment>
<dbReference type="EC" id="2.5.1.46" evidence="5"/>
<evidence type="ECO:0000313" key="9">
    <source>
        <dbReference type="Proteomes" id="UP000016935"/>
    </source>
</evidence>
<dbReference type="Gene3D" id="3.40.910.10">
    <property type="entry name" value="Deoxyhypusine synthase"/>
    <property type="match status" value="1"/>
</dbReference>
<evidence type="ECO:0000256" key="6">
    <source>
        <dbReference type="ARBA" id="ARBA00023027"/>
    </source>
</evidence>
<dbReference type="GO" id="GO:0005737">
    <property type="term" value="C:cytoplasm"/>
    <property type="evidence" value="ECO:0007669"/>
    <property type="project" value="TreeGrafter"/>
</dbReference>
<dbReference type="InterPro" id="IPR029035">
    <property type="entry name" value="DHS-like_NAD/FAD-binding_dom"/>
</dbReference>
<gene>
    <name evidence="8" type="ORF">SETTUDRAFT_26613</name>
</gene>
<protein>
    <recommendedName>
        <fullName evidence="5">deoxyhypusine synthase</fullName>
        <ecNumber evidence="5">2.5.1.46</ecNumber>
    </recommendedName>
</protein>
<dbReference type="InterPro" id="IPR002773">
    <property type="entry name" value="Deoxyhypusine_synthase"/>
</dbReference>
<organism evidence="8 9">
    <name type="scientific">Exserohilum turcicum (strain 28A)</name>
    <name type="common">Northern leaf blight fungus</name>
    <name type="synonym">Setosphaeria turcica</name>
    <dbReference type="NCBI Taxonomy" id="671987"/>
    <lineage>
        <taxon>Eukaryota</taxon>
        <taxon>Fungi</taxon>
        <taxon>Dikarya</taxon>
        <taxon>Ascomycota</taxon>
        <taxon>Pezizomycotina</taxon>
        <taxon>Dothideomycetes</taxon>
        <taxon>Pleosporomycetidae</taxon>
        <taxon>Pleosporales</taxon>
        <taxon>Pleosporineae</taxon>
        <taxon>Pleosporaceae</taxon>
        <taxon>Exserohilum</taxon>
    </lineage>
</organism>
<keyword evidence="9" id="KW-1185">Reference proteome</keyword>
<dbReference type="RefSeq" id="XP_008022887.1">
    <property type="nucleotide sequence ID" value="XM_008024696.1"/>
</dbReference>
<dbReference type="PANTHER" id="PTHR11703:SF0">
    <property type="entry name" value="DEOXYHYPUSINE SYNTHASE"/>
    <property type="match status" value="1"/>
</dbReference>